<dbReference type="EMBL" id="CP042806">
    <property type="protein sequence ID" value="QEE30913.1"/>
    <property type="molecule type" value="Genomic_DNA"/>
</dbReference>
<reference evidence="2 3" key="1">
    <citation type="submission" date="2019-08" db="EMBL/GenBank/DDBJ databases">
        <title>Complete genome sequence of Terriglobus albidus strain ORNL.</title>
        <authorList>
            <person name="Podar M."/>
        </authorList>
    </citation>
    <scope>NUCLEOTIDE SEQUENCE [LARGE SCALE GENOMIC DNA]</scope>
    <source>
        <strain evidence="2 3">ORNL</strain>
    </source>
</reference>
<dbReference type="OrthoDB" id="107211at2"/>
<proteinExistence type="predicted"/>
<feature type="transmembrane region" description="Helical" evidence="1">
    <location>
        <begin position="94"/>
        <end position="112"/>
    </location>
</feature>
<feature type="transmembrane region" description="Helical" evidence="1">
    <location>
        <begin position="9"/>
        <end position="27"/>
    </location>
</feature>
<dbReference type="KEGG" id="talb:FTW19_24675"/>
<feature type="transmembrane region" description="Helical" evidence="1">
    <location>
        <begin position="133"/>
        <end position="152"/>
    </location>
</feature>
<keyword evidence="1" id="KW-0812">Transmembrane</keyword>
<evidence type="ECO:0008006" key="4">
    <source>
        <dbReference type="Google" id="ProtNLM"/>
    </source>
</evidence>
<gene>
    <name evidence="2" type="ORF">FTW19_24675</name>
</gene>
<sequence length="497" mass="54130">MRLPFPTKVPLWGAILFAIVLCLFEVLQGTSTFFTLGVFAYIIVSVLAFNAAGGLSTPSGGYIFFQVVLTALFGFVMKAVLWEAADSRLRVPETTIMANLGFSLVMLIAVYVKRPLTKKPAILSGLLTPASTRQATIGCVIIAIAIDAYSAIAGLGDGTLASALNRANVFLPIAILIGTFDTVRRSGGRKNVSLIAVFAGVYSFVIVGLLRYSKEAMLASLVAWLIAVAASGGRLSLRQIAFILVAGAGIVYFLVPYAQGGRVDRGTPGNQLDKAMTNLSRIDEFRAQTALDAADAERQPNEPLFYDEKVGFLERFQMISWDDALIETAVNGSTLGYTPLLTYMYNIVPHFLWPDKPVTIWGNFYAHRIGMLADDDIYTGVSFSPVAEVFLMDGWNSLFFVCPFIYIVVFAVIDSVGGDVRYNPWGLFFTMISAHNANEGMLAAPFTMATFLTPLLIGLAYFTVYVLPLIGSLLLPRSRAAIMQGRTQPRFIRETPS</sequence>
<name>A0A5B9EFB3_9BACT</name>
<protein>
    <recommendedName>
        <fullName evidence="4">Oligosaccharide repeat unit polymerase</fullName>
    </recommendedName>
</protein>
<evidence type="ECO:0000256" key="1">
    <source>
        <dbReference type="SAM" id="Phobius"/>
    </source>
</evidence>
<keyword evidence="1" id="KW-0472">Membrane</keyword>
<feature type="transmembrane region" description="Helical" evidence="1">
    <location>
        <begin position="240"/>
        <end position="258"/>
    </location>
</feature>
<dbReference type="Proteomes" id="UP000321820">
    <property type="component" value="Chromosome"/>
</dbReference>
<evidence type="ECO:0000313" key="2">
    <source>
        <dbReference type="EMBL" id="QEE30913.1"/>
    </source>
</evidence>
<dbReference type="AlphaFoldDB" id="A0A5B9EFB3"/>
<dbReference type="RefSeq" id="WP_147650208.1">
    <property type="nucleotide sequence ID" value="NZ_CP042806.1"/>
</dbReference>
<feature type="transmembrane region" description="Helical" evidence="1">
    <location>
        <begin position="33"/>
        <end position="55"/>
    </location>
</feature>
<feature type="transmembrane region" description="Helical" evidence="1">
    <location>
        <begin position="62"/>
        <end position="82"/>
    </location>
</feature>
<feature type="transmembrane region" description="Helical" evidence="1">
    <location>
        <begin position="452"/>
        <end position="475"/>
    </location>
</feature>
<accession>A0A5B9EFB3</accession>
<evidence type="ECO:0000313" key="3">
    <source>
        <dbReference type="Proteomes" id="UP000321820"/>
    </source>
</evidence>
<keyword evidence="3" id="KW-1185">Reference proteome</keyword>
<organism evidence="2 3">
    <name type="scientific">Terriglobus albidus</name>
    <dbReference type="NCBI Taxonomy" id="1592106"/>
    <lineage>
        <taxon>Bacteria</taxon>
        <taxon>Pseudomonadati</taxon>
        <taxon>Acidobacteriota</taxon>
        <taxon>Terriglobia</taxon>
        <taxon>Terriglobales</taxon>
        <taxon>Acidobacteriaceae</taxon>
        <taxon>Terriglobus</taxon>
    </lineage>
</organism>
<feature type="transmembrane region" description="Helical" evidence="1">
    <location>
        <begin position="394"/>
        <end position="413"/>
    </location>
</feature>
<feature type="transmembrane region" description="Helical" evidence="1">
    <location>
        <begin position="192"/>
        <end position="210"/>
    </location>
</feature>
<keyword evidence="1" id="KW-1133">Transmembrane helix</keyword>